<evidence type="ECO:0000313" key="1">
    <source>
        <dbReference type="EMBL" id="TQV92859.1"/>
    </source>
</evidence>
<gene>
    <name evidence="1" type="ORF">IF1G_08162</name>
</gene>
<accession>A0A545UTT4</accession>
<protein>
    <submittedName>
        <fullName evidence="1">Cyclin-like F-box</fullName>
    </submittedName>
</protein>
<reference evidence="1 2" key="1">
    <citation type="journal article" date="2019" name="Appl. Microbiol. Biotechnol.">
        <title>Genome sequence of Isaria javanica and comparative genome analysis insights into family S53 peptidase evolution in fungal entomopathogens.</title>
        <authorList>
            <person name="Lin R."/>
            <person name="Zhang X."/>
            <person name="Xin B."/>
            <person name="Zou M."/>
            <person name="Gao Y."/>
            <person name="Qin F."/>
            <person name="Hu Q."/>
            <person name="Xie B."/>
            <person name="Cheng X."/>
        </authorList>
    </citation>
    <scope>NUCLEOTIDE SEQUENCE [LARGE SCALE GENOMIC DNA]</scope>
    <source>
        <strain evidence="1 2">IJ1G</strain>
    </source>
</reference>
<comment type="caution">
    <text evidence="1">The sequence shown here is derived from an EMBL/GenBank/DDBJ whole genome shotgun (WGS) entry which is preliminary data.</text>
</comment>
<dbReference type="Proteomes" id="UP000315783">
    <property type="component" value="Unassembled WGS sequence"/>
</dbReference>
<dbReference type="OrthoDB" id="5422579at2759"/>
<keyword evidence="2" id="KW-1185">Reference proteome</keyword>
<evidence type="ECO:0000313" key="2">
    <source>
        <dbReference type="Proteomes" id="UP000315783"/>
    </source>
</evidence>
<sequence>MSSNNNGNEACLLLRFPKELLVAVTSYLANSDIKRLRGANRAIRDIVPLRLQRVFLSANPLNIQVFRAIADHDDFRKNVTEIVWDDARLVDADYEVGQGLIRAGERPNEDCPEWFKIGRRAALMWRFDVVEDGWNGNTIPEDVMSLDDCWQYYRELLLGQNEVLNSDSDVEALQYGLQRFPSLKCITLTPAAHGVYIGNPLYQTPMLRAFPDTFAYPIPRGWPGDEERTSSPPLYRWNDNDGFKMTYGDGCTLEEYKNIWRGFRVVLRTLSQHNQHSVSEFVMAIHHRRTGMNCHIFDQPCQEYVDFASLLSRPGFRRLDLALYTGAQEEDEWPAFRTGLFRDALSAATDLEHFSLSSNMDIDVHGCPGGLGDLEGMVAEEAFPISVLPVKRWPHLQHFGITGFLVLQSELVALLQAMSFLLRSVEVSYRAFFEEDCGYTQLLVSLRDNLSWRERAPKQRPRLHIKLSREYFVNQGRYVSVDRAANKFIYDVLGEAPNPFGSEVYSYNPVEGLGAVDRSHLAPSFEVPYALNGVNTKELVQYQAYY</sequence>
<organism evidence="1 2">
    <name type="scientific">Cordyceps javanica</name>
    <dbReference type="NCBI Taxonomy" id="43265"/>
    <lineage>
        <taxon>Eukaryota</taxon>
        <taxon>Fungi</taxon>
        <taxon>Dikarya</taxon>
        <taxon>Ascomycota</taxon>
        <taxon>Pezizomycotina</taxon>
        <taxon>Sordariomycetes</taxon>
        <taxon>Hypocreomycetidae</taxon>
        <taxon>Hypocreales</taxon>
        <taxon>Cordycipitaceae</taxon>
        <taxon>Cordyceps</taxon>
    </lineage>
</organism>
<dbReference type="AlphaFoldDB" id="A0A545UTT4"/>
<dbReference type="EMBL" id="SPUK01000013">
    <property type="protein sequence ID" value="TQV92859.1"/>
    <property type="molecule type" value="Genomic_DNA"/>
</dbReference>
<name>A0A545UTT4_9HYPO</name>
<dbReference type="STRING" id="43265.A0A545UTT4"/>
<proteinExistence type="predicted"/>